<dbReference type="Proteomes" id="UP001344888">
    <property type="component" value="Unassembled WGS sequence"/>
</dbReference>
<evidence type="ECO:0000313" key="3">
    <source>
        <dbReference type="Proteomes" id="UP001344888"/>
    </source>
</evidence>
<evidence type="ECO:0000313" key="2">
    <source>
        <dbReference type="EMBL" id="MEC1177281.1"/>
    </source>
</evidence>
<sequence>MEVVNVAQFSDAYSKLHKEWQENPNEFDSTSRVSLHRSNSSNLIRLGIFTGKEEDIEFHEKSNVAIRIIDFNDLLEHAHASGVHLAIHDSFRQDVGHKAAVLEACAEKLVTNGINGYDAQQIIHENSKHSGKFTQENEVAIQEFTSKVLQEKDYTVVNETPLNEQSQATEAEAISEKELQLKEELQRHGEELTQIIETYVVGNQQGQAYLTKDDAEQMLDAHFTRITDYIQEHFGQPKKQSFAERFDTFKSDLKGFANGFKESLVNRSTKAKEAVNDRVEAVKMAAKSKIKAGISTINEKVKNLTYSVDRMLEPKVAENLAVEAEQEVAHTQEPELSKREPHEPTQTSMSPTASKTTSKEVVLQHVQQEAERHSEAVKQMVTPAKRKKKAQVLER</sequence>
<evidence type="ECO:0000256" key="1">
    <source>
        <dbReference type="SAM" id="MobiDB-lite"/>
    </source>
</evidence>
<name>A0AAW9NR83_9BACL</name>
<dbReference type="EMBL" id="JARSFG010000003">
    <property type="protein sequence ID" value="MEC1177281.1"/>
    <property type="molecule type" value="Genomic_DNA"/>
</dbReference>
<feature type="compositionally biased region" description="Basic residues" evidence="1">
    <location>
        <begin position="384"/>
        <end position="395"/>
    </location>
</feature>
<feature type="region of interest" description="Disordered" evidence="1">
    <location>
        <begin position="325"/>
        <end position="395"/>
    </location>
</feature>
<protein>
    <submittedName>
        <fullName evidence="2">Uncharacterized protein</fullName>
    </submittedName>
</protein>
<organism evidence="2 3">
    <name type="scientific">Metasolibacillus meyeri</name>
    <dbReference type="NCBI Taxonomy" id="1071052"/>
    <lineage>
        <taxon>Bacteria</taxon>
        <taxon>Bacillati</taxon>
        <taxon>Bacillota</taxon>
        <taxon>Bacilli</taxon>
        <taxon>Bacillales</taxon>
        <taxon>Caryophanaceae</taxon>
        <taxon>Metasolibacillus</taxon>
    </lineage>
</organism>
<accession>A0AAW9NR83</accession>
<comment type="caution">
    <text evidence="2">The sequence shown here is derived from an EMBL/GenBank/DDBJ whole genome shotgun (WGS) entry which is preliminary data.</text>
</comment>
<feature type="compositionally biased region" description="Basic and acidic residues" evidence="1">
    <location>
        <begin position="327"/>
        <end position="343"/>
    </location>
</feature>
<dbReference type="RefSeq" id="WP_326121568.1">
    <property type="nucleotide sequence ID" value="NZ_JARSFG010000003.1"/>
</dbReference>
<proteinExistence type="predicted"/>
<reference evidence="2 3" key="1">
    <citation type="submission" date="2023-03" db="EMBL/GenBank/DDBJ databases">
        <title>Bacillus Genome Sequencing.</title>
        <authorList>
            <person name="Dunlap C."/>
        </authorList>
    </citation>
    <scope>NUCLEOTIDE SEQUENCE [LARGE SCALE GENOMIC DNA]</scope>
    <source>
        <strain evidence="2 3">B-59205</strain>
    </source>
</reference>
<gene>
    <name evidence="2" type="ORF">P9B03_02190</name>
</gene>
<keyword evidence="3" id="KW-1185">Reference proteome</keyword>
<dbReference type="AlphaFoldDB" id="A0AAW9NR83"/>
<feature type="compositionally biased region" description="Polar residues" evidence="1">
    <location>
        <begin position="344"/>
        <end position="356"/>
    </location>
</feature>